<accession>A0A3G4ZMN5</accession>
<protein>
    <recommendedName>
        <fullName evidence="1">LicD/FKTN/FKRP nucleotidyltransferase domain-containing protein</fullName>
    </recommendedName>
</protein>
<proteinExistence type="predicted"/>
<dbReference type="GO" id="GO:0009100">
    <property type="term" value="P:glycoprotein metabolic process"/>
    <property type="evidence" value="ECO:0007669"/>
    <property type="project" value="UniProtKB-ARBA"/>
</dbReference>
<evidence type="ECO:0000259" key="1">
    <source>
        <dbReference type="Pfam" id="PF04991"/>
    </source>
</evidence>
<dbReference type="EMBL" id="MK071982">
    <property type="protein sequence ID" value="AYV76110.1"/>
    <property type="molecule type" value="Genomic_DNA"/>
</dbReference>
<name>A0A3G4ZMN5_9VIRU</name>
<organism evidence="2">
    <name type="scientific">Terrestrivirus sp</name>
    <dbReference type="NCBI Taxonomy" id="2487775"/>
    <lineage>
        <taxon>Viruses</taxon>
        <taxon>Varidnaviria</taxon>
        <taxon>Bamfordvirae</taxon>
        <taxon>Nucleocytoviricota</taxon>
        <taxon>Megaviricetes</taxon>
        <taxon>Imitervirales</taxon>
        <taxon>Mimiviridae</taxon>
        <taxon>Klosneuvirinae</taxon>
    </lineage>
</organism>
<dbReference type="PANTHER" id="PTHR43404:SF2">
    <property type="entry name" value="LIPOPOLYSACCHARIDE CHOLINEPHOSPHOTRANSFERASE LICD"/>
    <property type="match status" value="1"/>
</dbReference>
<gene>
    <name evidence="2" type="ORF">Terrestrivirus4_158</name>
</gene>
<sequence>MENKMRERLNKERLNDNEIDLLYDIIEITSNIFDEYEIRYTIEGGTLLGAVRHTGFIAHDNDADFDVLESDLNKIRLLKDDFAKHNLIIIEVPGWGLQISHKDSPDLEECIWTNGTTKWNSKWPFLDLISIKYDDESDRYVLAQDIARNDYPNYYLTYSDWNNPFEKIKFGHLNLWAIGGHENRINYLDRNYKKWDKEIEMVMDHRKNVYFDEPIRLKLEEKDMSYRKHSKKNI</sequence>
<dbReference type="Pfam" id="PF04991">
    <property type="entry name" value="LicD"/>
    <property type="match status" value="1"/>
</dbReference>
<dbReference type="InterPro" id="IPR052942">
    <property type="entry name" value="LPS_cholinephosphotransferase"/>
</dbReference>
<reference evidence="2" key="1">
    <citation type="submission" date="2018-10" db="EMBL/GenBank/DDBJ databases">
        <title>Hidden diversity of soil giant viruses.</title>
        <authorList>
            <person name="Schulz F."/>
            <person name="Alteio L."/>
            <person name="Goudeau D."/>
            <person name="Ryan E.M."/>
            <person name="Malmstrom R.R."/>
            <person name="Blanchard J."/>
            <person name="Woyke T."/>
        </authorList>
    </citation>
    <scope>NUCLEOTIDE SEQUENCE</scope>
    <source>
        <strain evidence="2">TEV1</strain>
    </source>
</reference>
<dbReference type="PANTHER" id="PTHR43404">
    <property type="entry name" value="LIPOPOLYSACCHARIDE CHOLINEPHOSPHOTRANSFERASE LICD"/>
    <property type="match status" value="1"/>
</dbReference>
<evidence type="ECO:0000313" key="2">
    <source>
        <dbReference type="EMBL" id="AYV76110.1"/>
    </source>
</evidence>
<dbReference type="InterPro" id="IPR007074">
    <property type="entry name" value="LicD/FKTN/FKRP_NTP_transf"/>
</dbReference>
<feature type="domain" description="LicD/FKTN/FKRP nucleotidyltransferase" evidence="1">
    <location>
        <begin position="35"/>
        <end position="75"/>
    </location>
</feature>